<reference evidence="1" key="1">
    <citation type="submission" date="2021-06" db="EMBL/GenBank/DDBJ databases">
        <title>Collection of gut derived symbiotic bacterial strains cultured from healthy donors.</title>
        <authorList>
            <person name="Lin H."/>
            <person name="Littmann E."/>
            <person name="Pamer E.G."/>
        </authorList>
    </citation>
    <scope>NUCLEOTIDE SEQUENCE</scope>
    <source>
        <strain evidence="1">MSK.21.60</strain>
    </source>
</reference>
<organism evidence="1 2">
    <name type="scientific">Segatella copri</name>
    <dbReference type="NCBI Taxonomy" id="165179"/>
    <lineage>
        <taxon>Bacteria</taxon>
        <taxon>Pseudomonadati</taxon>
        <taxon>Bacteroidota</taxon>
        <taxon>Bacteroidia</taxon>
        <taxon>Bacteroidales</taxon>
        <taxon>Prevotellaceae</taxon>
        <taxon>Segatella</taxon>
    </lineage>
</organism>
<dbReference type="RefSeq" id="WP_217326099.1">
    <property type="nucleotide sequence ID" value="NZ_JAHOEK010000005.1"/>
</dbReference>
<sequence>MEKIARICWNTHDWKRPSGSEGKSLSDGSYEKKIGFGHEEWILDDSRIYEPNGYHYGFLQPMNVASGKHIGAVYDIHLFSISPLKQKVYVGCLHHAVGVSPEESKMVYQYYKERGWIEEMKDEIRFAGGTVRDIKPKWFFNVKFKFSEATLNYSNKPILASDSVSGHRYNLMDKKNDFVFESDEEGKVKVLDTSCFIKTTEKGEVLIDPLHKKIQNAVAKLIKKDYVHPYVETGLSDAEGQRVDIKGIFKETGEWHYFEIKTDSAKKSIREALGQILEYAHYPNMQRATKLFIVGPQQPDDKDTAYMEFIRKTYGIPVWFRWYSFEQNKLYDGI</sequence>
<name>A0AAW4N4N9_9BACT</name>
<gene>
    <name evidence="1" type="ORF">KSW80_02460</name>
</gene>
<dbReference type="AlphaFoldDB" id="A0AAW4N4N9"/>
<evidence type="ECO:0000313" key="2">
    <source>
        <dbReference type="Proteomes" id="UP001196316"/>
    </source>
</evidence>
<protein>
    <submittedName>
        <fullName evidence="1">Uncharacterized protein</fullName>
    </submittedName>
</protein>
<dbReference type="Proteomes" id="UP001196316">
    <property type="component" value="Unassembled WGS sequence"/>
</dbReference>
<comment type="caution">
    <text evidence="1">The sequence shown here is derived from an EMBL/GenBank/DDBJ whole genome shotgun (WGS) entry which is preliminary data.</text>
</comment>
<proteinExistence type="predicted"/>
<dbReference type="EMBL" id="JAHOEP010000005">
    <property type="protein sequence ID" value="MBV3407279.1"/>
    <property type="molecule type" value="Genomic_DNA"/>
</dbReference>
<accession>A0AAW4N4N9</accession>
<evidence type="ECO:0000313" key="1">
    <source>
        <dbReference type="EMBL" id="MBV3407279.1"/>
    </source>
</evidence>